<comment type="caution">
    <text evidence="1">The sequence shown here is derived from an EMBL/GenBank/DDBJ whole genome shotgun (WGS) entry which is preliminary data.</text>
</comment>
<organism evidence="1">
    <name type="scientific">marine sediment metagenome</name>
    <dbReference type="NCBI Taxonomy" id="412755"/>
    <lineage>
        <taxon>unclassified sequences</taxon>
        <taxon>metagenomes</taxon>
        <taxon>ecological metagenomes</taxon>
    </lineage>
</organism>
<dbReference type="EMBL" id="LAZR01049490">
    <property type="protein sequence ID" value="KKK89517.1"/>
    <property type="molecule type" value="Genomic_DNA"/>
</dbReference>
<evidence type="ECO:0000313" key="1">
    <source>
        <dbReference type="EMBL" id="KKK89517.1"/>
    </source>
</evidence>
<accession>A0A0F8Z700</accession>
<feature type="non-terminal residue" evidence="1">
    <location>
        <position position="1"/>
    </location>
</feature>
<protein>
    <submittedName>
        <fullName evidence="1">Uncharacterized protein</fullName>
    </submittedName>
</protein>
<gene>
    <name evidence="1" type="ORF">LCGC14_2732280</name>
</gene>
<proteinExistence type="predicted"/>
<sequence>WLTDYMVPSLCADLVLRDDKERGDK</sequence>
<dbReference type="AlphaFoldDB" id="A0A0F8Z700"/>
<reference evidence="1" key="1">
    <citation type="journal article" date="2015" name="Nature">
        <title>Complex archaea that bridge the gap between prokaryotes and eukaryotes.</title>
        <authorList>
            <person name="Spang A."/>
            <person name="Saw J.H."/>
            <person name="Jorgensen S.L."/>
            <person name="Zaremba-Niedzwiedzka K."/>
            <person name="Martijn J."/>
            <person name="Lind A.E."/>
            <person name="van Eijk R."/>
            <person name="Schleper C."/>
            <person name="Guy L."/>
            <person name="Ettema T.J."/>
        </authorList>
    </citation>
    <scope>NUCLEOTIDE SEQUENCE</scope>
</reference>
<name>A0A0F8Z700_9ZZZZ</name>